<dbReference type="SUPFAM" id="SSF53822">
    <property type="entry name" value="Periplasmic binding protein-like I"/>
    <property type="match status" value="1"/>
</dbReference>
<dbReference type="EMBL" id="MTYJ01000078">
    <property type="protein sequence ID" value="OQV16106.1"/>
    <property type="molecule type" value="Genomic_DNA"/>
</dbReference>
<evidence type="ECO:0000313" key="8">
    <source>
        <dbReference type="Proteomes" id="UP000192578"/>
    </source>
</evidence>
<dbReference type="AlphaFoldDB" id="A0A1W0WLL6"/>
<evidence type="ECO:0000256" key="2">
    <source>
        <dbReference type="ARBA" id="ARBA00022692"/>
    </source>
</evidence>
<dbReference type="InterPro" id="IPR001828">
    <property type="entry name" value="ANF_lig-bd_rcpt"/>
</dbReference>
<dbReference type="Pfam" id="PF01094">
    <property type="entry name" value="ANF_receptor"/>
    <property type="match status" value="1"/>
</dbReference>
<keyword evidence="8" id="KW-1185">Reference proteome</keyword>
<reference evidence="8" key="1">
    <citation type="submission" date="2017-01" db="EMBL/GenBank/DDBJ databases">
        <title>Comparative genomics of anhydrobiosis in the tardigrade Hypsibius dujardini.</title>
        <authorList>
            <person name="Yoshida Y."/>
            <person name="Koutsovoulos G."/>
            <person name="Laetsch D."/>
            <person name="Stevens L."/>
            <person name="Kumar S."/>
            <person name="Horikawa D."/>
            <person name="Ishino K."/>
            <person name="Komine S."/>
            <person name="Tomita M."/>
            <person name="Blaxter M."/>
            <person name="Arakawa K."/>
        </authorList>
    </citation>
    <scope>NUCLEOTIDE SEQUENCE [LARGE SCALE GENOMIC DNA]</scope>
    <source>
        <strain evidence="8">Z151</strain>
    </source>
</reference>
<protein>
    <recommendedName>
        <fullName evidence="6">Receptor ligand binding region domain-containing protein</fullName>
    </recommendedName>
</protein>
<feature type="domain" description="Receptor ligand binding region" evidence="6">
    <location>
        <begin position="6"/>
        <end position="260"/>
    </location>
</feature>
<evidence type="ECO:0000256" key="5">
    <source>
        <dbReference type="SAM" id="Phobius"/>
    </source>
</evidence>
<evidence type="ECO:0000256" key="1">
    <source>
        <dbReference type="ARBA" id="ARBA00004370"/>
    </source>
</evidence>
<organism evidence="7 8">
    <name type="scientific">Hypsibius exemplaris</name>
    <name type="common">Freshwater tardigrade</name>
    <dbReference type="NCBI Taxonomy" id="2072580"/>
    <lineage>
        <taxon>Eukaryota</taxon>
        <taxon>Metazoa</taxon>
        <taxon>Ecdysozoa</taxon>
        <taxon>Tardigrada</taxon>
        <taxon>Eutardigrada</taxon>
        <taxon>Parachela</taxon>
        <taxon>Hypsibioidea</taxon>
        <taxon>Hypsibiidae</taxon>
        <taxon>Hypsibius</taxon>
    </lineage>
</organism>
<accession>A0A1W0WLL6</accession>
<dbReference type="GO" id="GO:0016020">
    <property type="term" value="C:membrane"/>
    <property type="evidence" value="ECO:0007669"/>
    <property type="project" value="UniProtKB-SubCell"/>
</dbReference>
<evidence type="ECO:0000256" key="4">
    <source>
        <dbReference type="ARBA" id="ARBA00023136"/>
    </source>
</evidence>
<evidence type="ECO:0000256" key="3">
    <source>
        <dbReference type="ARBA" id="ARBA00022989"/>
    </source>
</evidence>
<proteinExistence type="predicted"/>
<name>A0A1W0WLL6_HYPEX</name>
<dbReference type="InterPro" id="IPR028082">
    <property type="entry name" value="Peripla_BP_I"/>
</dbReference>
<feature type="transmembrane region" description="Helical" evidence="5">
    <location>
        <begin position="319"/>
        <end position="342"/>
    </location>
</feature>
<sequence>MAGILIEVIASFIWRHHWQTVYIVGDKTGNGFSVATTGSAVLRQRLLSRPGSTVYVTIIDSAVRSDQSFGSILTDIRSKARIVFFWGIAHSLRQLLITAEKMNMTGPEYVYIAADPLEYTTSLYGNYTWQNHDDDDAVAFAAFHALFIVVPTSTATSDTTTQTRWQLAQQMMERSRRDYNYTYGKGDVPSPIVLAAYSSVQIVGRVLDSVWRSRNTTSGPDLSQSAFLAALIANHSFETKAGSLSFDQFGERIIQFDVRQFSAFTGGFQIVLQEVFGKPGEFLPVRNTTWRNGMPPLDSPFCGYDGTSGTCALSGGHEVVVQVVSCLLLLLLISAFIFGWIFRYGMLMRLVVNDKKCQENDVVIISRRNAQKNVLDCTMKRFDISADFQPAARTPGLVT</sequence>
<keyword evidence="3 5" id="KW-1133">Transmembrane helix</keyword>
<dbReference type="OrthoDB" id="10065302at2759"/>
<gene>
    <name evidence="7" type="ORF">BV898_09742</name>
</gene>
<keyword evidence="4 5" id="KW-0472">Membrane</keyword>
<evidence type="ECO:0000313" key="7">
    <source>
        <dbReference type="EMBL" id="OQV16106.1"/>
    </source>
</evidence>
<keyword evidence="2 5" id="KW-0812">Transmembrane</keyword>
<comment type="subcellular location">
    <subcellularLocation>
        <location evidence="1">Membrane</location>
    </subcellularLocation>
</comment>
<dbReference type="Gene3D" id="3.40.50.2300">
    <property type="match status" value="1"/>
</dbReference>
<evidence type="ECO:0000259" key="6">
    <source>
        <dbReference type="Pfam" id="PF01094"/>
    </source>
</evidence>
<comment type="caution">
    <text evidence="7">The sequence shown here is derived from an EMBL/GenBank/DDBJ whole genome shotgun (WGS) entry which is preliminary data.</text>
</comment>
<dbReference type="Proteomes" id="UP000192578">
    <property type="component" value="Unassembled WGS sequence"/>
</dbReference>